<accession>A0A2M7TB27</accession>
<dbReference type="InterPro" id="IPR016032">
    <property type="entry name" value="Sig_transdc_resp-reg_C-effctor"/>
</dbReference>
<dbReference type="Pfam" id="PF00196">
    <property type="entry name" value="GerE"/>
    <property type="match status" value="1"/>
</dbReference>
<organism evidence="6 7">
    <name type="scientific">Candidatus Aquicultor secundus</name>
    <dbReference type="NCBI Taxonomy" id="1973895"/>
    <lineage>
        <taxon>Bacteria</taxon>
        <taxon>Bacillati</taxon>
        <taxon>Actinomycetota</taxon>
        <taxon>Candidatus Aquicultoria</taxon>
        <taxon>Candidatus Aquicultorales</taxon>
        <taxon>Candidatus Aquicultoraceae</taxon>
        <taxon>Candidatus Aquicultor</taxon>
    </lineage>
</organism>
<dbReference type="SUPFAM" id="SSF46894">
    <property type="entry name" value="C-terminal effector domain of the bipartite response regulators"/>
    <property type="match status" value="1"/>
</dbReference>
<reference evidence="7" key="1">
    <citation type="submission" date="2017-09" db="EMBL/GenBank/DDBJ databases">
        <title>Depth-based differentiation of microbial function through sediment-hosted aquifers and enrichment of novel symbionts in the deep terrestrial subsurface.</title>
        <authorList>
            <person name="Probst A.J."/>
            <person name="Ladd B."/>
            <person name="Jarett J.K."/>
            <person name="Geller-Mcgrath D.E."/>
            <person name="Sieber C.M.K."/>
            <person name="Emerson J.B."/>
            <person name="Anantharaman K."/>
            <person name="Thomas B.C."/>
            <person name="Malmstrom R."/>
            <person name="Stieglmeier M."/>
            <person name="Klingl A."/>
            <person name="Woyke T."/>
            <person name="Ryan C.M."/>
            <person name="Banfield J.F."/>
        </authorList>
    </citation>
    <scope>NUCLEOTIDE SEQUENCE [LARGE SCALE GENOMIC DNA]</scope>
</reference>
<keyword evidence="2" id="KW-0238">DNA-binding</keyword>
<dbReference type="PANTHER" id="PTHR43214">
    <property type="entry name" value="TWO-COMPONENT RESPONSE REGULATOR"/>
    <property type="match status" value="1"/>
</dbReference>
<dbReference type="PROSITE" id="PS50043">
    <property type="entry name" value="HTH_LUXR_2"/>
    <property type="match status" value="1"/>
</dbReference>
<evidence type="ECO:0000259" key="5">
    <source>
        <dbReference type="PROSITE" id="PS50110"/>
    </source>
</evidence>
<dbReference type="GO" id="GO:0003677">
    <property type="term" value="F:DNA binding"/>
    <property type="evidence" value="ECO:0007669"/>
    <property type="project" value="UniProtKB-KW"/>
</dbReference>
<sequence>MEIVDYAKPDVIIMDVKLPDSDGITTMKNIRMRNKNAKVLMFSGFDDEYYVVRALESGANGYLLKNVGGTELVEAVRQAADGLNPISPQLTGKVIPLARQNTKVSDRLTPREKEVWKLLSNGSSNAEISKTLYVSESTVKFHIRNIFHKLGVKNRVEAAKAAYRSTVA</sequence>
<evidence type="ECO:0000256" key="3">
    <source>
        <dbReference type="PROSITE-ProRule" id="PRU00169"/>
    </source>
</evidence>
<dbReference type="GO" id="GO:0006355">
    <property type="term" value="P:regulation of DNA-templated transcription"/>
    <property type="evidence" value="ECO:0007669"/>
    <property type="project" value="InterPro"/>
</dbReference>
<evidence type="ECO:0000259" key="4">
    <source>
        <dbReference type="PROSITE" id="PS50043"/>
    </source>
</evidence>
<dbReference type="Pfam" id="PF00072">
    <property type="entry name" value="Response_reg"/>
    <property type="match status" value="1"/>
</dbReference>
<dbReference type="PROSITE" id="PS00622">
    <property type="entry name" value="HTH_LUXR_1"/>
    <property type="match status" value="1"/>
</dbReference>
<dbReference type="EMBL" id="PFNG01000038">
    <property type="protein sequence ID" value="PIZ41902.1"/>
    <property type="molecule type" value="Genomic_DNA"/>
</dbReference>
<dbReference type="Gene3D" id="3.40.50.2300">
    <property type="match status" value="1"/>
</dbReference>
<dbReference type="PANTHER" id="PTHR43214:SF42">
    <property type="entry name" value="TRANSCRIPTIONAL REGULATORY PROTEIN DESR"/>
    <property type="match status" value="1"/>
</dbReference>
<dbReference type="CDD" id="cd17535">
    <property type="entry name" value="REC_NarL-like"/>
    <property type="match status" value="1"/>
</dbReference>
<dbReference type="AlphaFoldDB" id="A0A2M7TB27"/>
<gene>
    <name evidence="6" type="ORF">COY37_01620</name>
</gene>
<dbReference type="SUPFAM" id="SSF52172">
    <property type="entry name" value="CheY-like"/>
    <property type="match status" value="1"/>
</dbReference>
<protein>
    <recommendedName>
        <fullName evidence="8">Response regulator transcription factor</fullName>
    </recommendedName>
</protein>
<evidence type="ECO:0000256" key="1">
    <source>
        <dbReference type="ARBA" id="ARBA00022553"/>
    </source>
</evidence>
<evidence type="ECO:0000256" key="2">
    <source>
        <dbReference type="ARBA" id="ARBA00023125"/>
    </source>
</evidence>
<evidence type="ECO:0000313" key="6">
    <source>
        <dbReference type="EMBL" id="PIZ41902.1"/>
    </source>
</evidence>
<dbReference type="InterPro" id="IPR039420">
    <property type="entry name" value="WalR-like"/>
</dbReference>
<dbReference type="PROSITE" id="PS50110">
    <property type="entry name" value="RESPONSE_REGULATORY"/>
    <property type="match status" value="1"/>
</dbReference>
<evidence type="ECO:0008006" key="8">
    <source>
        <dbReference type="Google" id="ProtNLM"/>
    </source>
</evidence>
<evidence type="ECO:0000313" key="7">
    <source>
        <dbReference type="Proteomes" id="UP000230956"/>
    </source>
</evidence>
<name>A0A2M7TB27_9ACTN</name>
<dbReference type="InterPro" id="IPR011006">
    <property type="entry name" value="CheY-like_superfamily"/>
</dbReference>
<dbReference type="InterPro" id="IPR001789">
    <property type="entry name" value="Sig_transdc_resp-reg_receiver"/>
</dbReference>
<proteinExistence type="predicted"/>
<dbReference type="InterPro" id="IPR058245">
    <property type="entry name" value="NreC/VraR/RcsB-like_REC"/>
</dbReference>
<dbReference type="PRINTS" id="PR00038">
    <property type="entry name" value="HTHLUXR"/>
</dbReference>
<keyword evidence="1 3" id="KW-0597">Phosphoprotein</keyword>
<feature type="modified residue" description="4-aspartylphosphate" evidence="3">
    <location>
        <position position="15"/>
    </location>
</feature>
<feature type="domain" description="Response regulatory" evidence="5">
    <location>
        <begin position="1"/>
        <end position="80"/>
    </location>
</feature>
<dbReference type="InterPro" id="IPR000792">
    <property type="entry name" value="Tscrpt_reg_LuxR_C"/>
</dbReference>
<comment type="caution">
    <text evidence="6">The sequence shown here is derived from an EMBL/GenBank/DDBJ whole genome shotgun (WGS) entry which is preliminary data.</text>
</comment>
<dbReference type="GO" id="GO:0000160">
    <property type="term" value="P:phosphorelay signal transduction system"/>
    <property type="evidence" value="ECO:0007669"/>
    <property type="project" value="InterPro"/>
</dbReference>
<dbReference type="SMART" id="SM00421">
    <property type="entry name" value="HTH_LUXR"/>
    <property type="match status" value="1"/>
</dbReference>
<feature type="domain" description="HTH luxR-type" evidence="4">
    <location>
        <begin position="101"/>
        <end position="166"/>
    </location>
</feature>
<dbReference type="CDD" id="cd06170">
    <property type="entry name" value="LuxR_C_like"/>
    <property type="match status" value="1"/>
</dbReference>
<dbReference type="Proteomes" id="UP000230956">
    <property type="component" value="Unassembled WGS sequence"/>
</dbReference>